<keyword evidence="3" id="KW-1185">Reference proteome</keyword>
<name>A0ABN2YKU8_9ACTN</name>
<protein>
    <submittedName>
        <fullName evidence="2">Uncharacterized protein</fullName>
    </submittedName>
</protein>
<gene>
    <name evidence="2" type="ORF">GCM10009727_19950</name>
</gene>
<sequence>MDPYSCGVEGTYLPLPVLRIIVFITVIAAVVILSKQGLDPLAIWGSITITGLLSDQVSRQLTFHSAQGLPE</sequence>
<dbReference type="Proteomes" id="UP001501020">
    <property type="component" value="Unassembled WGS sequence"/>
</dbReference>
<keyword evidence="1" id="KW-0812">Transmembrane</keyword>
<reference evidence="2 3" key="1">
    <citation type="journal article" date="2019" name="Int. J. Syst. Evol. Microbiol.">
        <title>The Global Catalogue of Microorganisms (GCM) 10K type strain sequencing project: providing services to taxonomists for standard genome sequencing and annotation.</title>
        <authorList>
            <consortium name="The Broad Institute Genomics Platform"/>
            <consortium name="The Broad Institute Genome Sequencing Center for Infectious Disease"/>
            <person name="Wu L."/>
            <person name="Ma J."/>
        </authorList>
    </citation>
    <scope>NUCLEOTIDE SEQUENCE [LARGE SCALE GENOMIC DNA]</scope>
    <source>
        <strain evidence="2 3">JCM 13850</strain>
    </source>
</reference>
<evidence type="ECO:0000313" key="2">
    <source>
        <dbReference type="EMBL" id="GAA2128894.1"/>
    </source>
</evidence>
<accession>A0ABN2YKU8</accession>
<feature type="transmembrane region" description="Helical" evidence="1">
    <location>
        <begin position="12"/>
        <end position="33"/>
    </location>
</feature>
<organism evidence="2 3">
    <name type="scientific">Actinomadura napierensis</name>
    <dbReference type="NCBI Taxonomy" id="267854"/>
    <lineage>
        <taxon>Bacteria</taxon>
        <taxon>Bacillati</taxon>
        <taxon>Actinomycetota</taxon>
        <taxon>Actinomycetes</taxon>
        <taxon>Streptosporangiales</taxon>
        <taxon>Thermomonosporaceae</taxon>
        <taxon>Actinomadura</taxon>
    </lineage>
</organism>
<keyword evidence="1" id="KW-0472">Membrane</keyword>
<dbReference type="EMBL" id="BAAAMR010000012">
    <property type="protein sequence ID" value="GAA2128894.1"/>
    <property type="molecule type" value="Genomic_DNA"/>
</dbReference>
<keyword evidence="1" id="KW-1133">Transmembrane helix</keyword>
<comment type="caution">
    <text evidence="2">The sequence shown here is derived from an EMBL/GenBank/DDBJ whole genome shotgun (WGS) entry which is preliminary data.</text>
</comment>
<evidence type="ECO:0000313" key="3">
    <source>
        <dbReference type="Proteomes" id="UP001501020"/>
    </source>
</evidence>
<evidence type="ECO:0000256" key="1">
    <source>
        <dbReference type="SAM" id="Phobius"/>
    </source>
</evidence>
<proteinExistence type="predicted"/>